<protein>
    <submittedName>
        <fullName evidence="3">Uncharacterized protein</fullName>
    </submittedName>
</protein>
<feature type="compositionally biased region" description="Low complexity" evidence="1">
    <location>
        <begin position="149"/>
        <end position="162"/>
    </location>
</feature>
<name>A0A1F7UPX5_9BACT</name>
<keyword evidence="2" id="KW-0472">Membrane</keyword>
<keyword evidence="2" id="KW-0812">Transmembrane</keyword>
<gene>
    <name evidence="3" type="ORF">A3E39_01880</name>
</gene>
<feature type="compositionally biased region" description="Polar residues" evidence="1">
    <location>
        <begin position="133"/>
        <end position="142"/>
    </location>
</feature>
<evidence type="ECO:0000256" key="1">
    <source>
        <dbReference type="SAM" id="MobiDB-lite"/>
    </source>
</evidence>
<dbReference type="STRING" id="1802399.A3E39_01880"/>
<keyword evidence="2" id="KW-1133">Transmembrane helix</keyword>
<evidence type="ECO:0000313" key="4">
    <source>
        <dbReference type="Proteomes" id="UP000176603"/>
    </source>
</evidence>
<feature type="region of interest" description="Disordered" evidence="1">
    <location>
        <begin position="1"/>
        <end position="25"/>
    </location>
</feature>
<dbReference type="Proteomes" id="UP000176603">
    <property type="component" value="Unassembled WGS sequence"/>
</dbReference>
<proteinExistence type="predicted"/>
<dbReference type="AlphaFoldDB" id="A0A1F7UPX5"/>
<evidence type="ECO:0000256" key="2">
    <source>
        <dbReference type="SAM" id="Phobius"/>
    </source>
</evidence>
<evidence type="ECO:0000313" key="3">
    <source>
        <dbReference type="EMBL" id="OGL79758.1"/>
    </source>
</evidence>
<feature type="transmembrane region" description="Helical" evidence="2">
    <location>
        <begin position="53"/>
        <end position="71"/>
    </location>
</feature>
<reference evidence="3 4" key="1">
    <citation type="journal article" date="2016" name="Nat. Commun.">
        <title>Thousands of microbial genomes shed light on interconnected biogeochemical processes in an aquifer system.</title>
        <authorList>
            <person name="Anantharaman K."/>
            <person name="Brown C.T."/>
            <person name="Hug L.A."/>
            <person name="Sharon I."/>
            <person name="Castelle C.J."/>
            <person name="Probst A.J."/>
            <person name="Thomas B.C."/>
            <person name="Singh A."/>
            <person name="Wilkins M.J."/>
            <person name="Karaoz U."/>
            <person name="Brodie E.L."/>
            <person name="Williams K.H."/>
            <person name="Hubbard S.S."/>
            <person name="Banfield J.F."/>
        </authorList>
    </citation>
    <scope>NUCLEOTIDE SEQUENCE [LARGE SCALE GENOMIC DNA]</scope>
</reference>
<organism evidence="3 4">
    <name type="scientific">Candidatus Uhrbacteria bacterium RIFCSPHIGHO2_12_FULL_60_25</name>
    <dbReference type="NCBI Taxonomy" id="1802399"/>
    <lineage>
        <taxon>Bacteria</taxon>
        <taxon>Candidatus Uhriibacteriota</taxon>
    </lineage>
</organism>
<feature type="compositionally biased region" description="Pro residues" evidence="1">
    <location>
        <begin position="163"/>
        <end position="173"/>
    </location>
</feature>
<sequence>MPRKSSPRSKLPRGPAHPDVFQDTPRLISSDEKRELILAHAASRAPQDPLQRMSFWAGIAIAVAVIAGGWWTTVGWQVSQSVNRGGEDLKEVTKRLNEFTEQVDSNPLLKTPSLDGPTTAAAAAELSERIKTALQTSSSSTERQGDLMAPSAPGAPSSTTPTEPGPSPYPINPQTPGLTPAPES</sequence>
<accession>A0A1F7UPX5</accession>
<feature type="region of interest" description="Disordered" evidence="1">
    <location>
        <begin position="129"/>
        <end position="184"/>
    </location>
</feature>
<dbReference type="EMBL" id="MGEH01000002">
    <property type="protein sequence ID" value="OGL79758.1"/>
    <property type="molecule type" value="Genomic_DNA"/>
</dbReference>
<feature type="compositionally biased region" description="Basic residues" evidence="1">
    <location>
        <begin position="1"/>
        <end position="11"/>
    </location>
</feature>
<comment type="caution">
    <text evidence="3">The sequence shown here is derived from an EMBL/GenBank/DDBJ whole genome shotgun (WGS) entry which is preliminary data.</text>
</comment>